<protein>
    <submittedName>
        <fullName evidence="2">DUF89 family protein</fullName>
    </submittedName>
</protein>
<gene>
    <name evidence="2" type="ORF">JYK00_08805</name>
</gene>
<dbReference type="SUPFAM" id="SSF111321">
    <property type="entry name" value="AF1104-like"/>
    <property type="match status" value="1"/>
</dbReference>
<dbReference type="Proteomes" id="UP000671862">
    <property type="component" value="Chromosome"/>
</dbReference>
<evidence type="ECO:0000259" key="1">
    <source>
        <dbReference type="Pfam" id="PF01937"/>
    </source>
</evidence>
<dbReference type="InterPro" id="IPR014444">
    <property type="entry name" value="PH1575-like"/>
</dbReference>
<dbReference type="EMBL" id="CP071446">
    <property type="protein sequence ID" value="QTA37810.1"/>
    <property type="molecule type" value="Genomic_DNA"/>
</dbReference>
<evidence type="ECO:0000313" key="3">
    <source>
        <dbReference type="Proteomes" id="UP000671862"/>
    </source>
</evidence>
<proteinExistence type="predicted"/>
<accession>A0ABX7S7M9</accession>
<dbReference type="InterPro" id="IPR002791">
    <property type="entry name" value="ARMT1-like_metal-bd"/>
</dbReference>
<feature type="domain" description="Damage-control phosphatase ARMT1-like metal-binding" evidence="1">
    <location>
        <begin position="5"/>
        <end position="283"/>
    </location>
</feature>
<keyword evidence="3" id="KW-1185">Reference proteome</keyword>
<sequence>MLSKARCLLCHVEQAQRVLDKFIHSEEEKWVLMQRILQDLSNTKYGLKPIEIAEILYTKLEEYIGINDIYKKEKELSNKIASRAVEILEDEILDSADPLYEAAKLAVTGNLIDFGTFKENHEKLITRVLELWNEPFGMEDIEEFKERLLDSSTLLYVADNAGEIVFDKFFIEIMKQTNPELYIAVAVKGAPIINDATVDDAIYSGINSVAEIINTELKTAGTTVEKASDSFRRAFFDYDIVIAKGQGNFEGLSDEKRENLYFALVAKCEVVANYIGVPKGTKLFINSRRIPQA</sequence>
<dbReference type="RefSeq" id="WP_207566531.1">
    <property type="nucleotide sequence ID" value="NZ_CP071446.1"/>
</dbReference>
<evidence type="ECO:0000313" key="2">
    <source>
        <dbReference type="EMBL" id="QTA37810.1"/>
    </source>
</evidence>
<name>A0ABX7S7M9_9BACT</name>
<dbReference type="PIRSF" id="PIRSF006593">
    <property type="entry name" value="UCP006593"/>
    <property type="match status" value="1"/>
</dbReference>
<dbReference type="Gene3D" id="1.10.285.20">
    <property type="entry name" value="Uncharacterised protein PF01937, DUF89, domain 2"/>
    <property type="match status" value="1"/>
</dbReference>
<reference evidence="2 3" key="1">
    <citation type="submission" date="2021-03" db="EMBL/GenBank/DDBJ databases">
        <title>Thermosipho ferrireducens sp.nov., an anaerobic thermophilic iron-reducing bacterium isolated from a deep-sea hydrothermal sulfide deposits.</title>
        <authorList>
            <person name="Zeng X."/>
            <person name="Chen Y."/>
            <person name="Shao Z."/>
        </authorList>
    </citation>
    <scope>NUCLEOTIDE SEQUENCE [LARGE SCALE GENOMIC DNA]</scope>
    <source>
        <strain evidence="2 3">JL129W03</strain>
    </source>
</reference>
<dbReference type="InterPro" id="IPR036075">
    <property type="entry name" value="ARMT-1-like_metal-bd_sf"/>
</dbReference>
<dbReference type="Pfam" id="PF01937">
    <property type="entry name" value="ARMT1-like_dom"/>
    <property type="match status" value="1"/>
</dbReference>
<organism evidence="2 3">
    <name type="scientific">Thermosipho ferrireducens</name>
    <dbReference type="NCBI Taxonomy" id="2571116"/>
    <lineage>
        <taxon>Bacteria</taxon>
        <taxon>Thermotogati</taxon>
        <taxon>Thermotogota</taxon>
        <taxon>Thermotogae</taxon>
        <taxon>Thermotogales</taxon>
        <taxon>Fervidobacteriaceae</taxon>
        <taxon>Thermosipho</taxon>
    </lineage>
</organism>
<dbReference type="Gene3D" id="3.40.50.10880">
    <property type="entry name" value="Uncharacterised protein PF01937, DUF89, domain 3"/>
    <property type="match status" value="1"/>
</dbReference>